<feature type="transmembrane region" description="Helical" evidence="1">
    <location>
        <begin position="84"/>
        <end position="106"/>
    </location>
</feature>
<dbReference type="AlphaFoldDB" id="A0A5M7BR05"/>
<accession>A0A5M7BR05</accession>
<evidence type="ECO:0000313" key="2">
    <source>
        <dbReference type="EMBL" id="KAA5830578.1"/>
    </source>
</evidence>
<keyword evidence="3" id="KW-1185">Reference proteome</keyword>
<organism evidence="2 3">
    <name type="scientific">Saccharopolyspora hirsuta</name>
    <dbReference type="NCBI Taxonomy" id="1837"/>
    <lineage>
        <taxon>Bacteria</taxon>
        <taxon>Bacillati</taxon>
        <taxon>Actinomycetota</taxon>
        <taxon>Actinomycetes</taxon>
        <taxon>Pseudonocardiales</taxon>
        <taxon>Pseudonocardiaceae</taxon>
        <taxon>Saccharopolyspora</taxon>
    </lineage>
</organism>
<proteinExistence type="predicted"/>
<keyword evidence="1" id="KW-0812">Transmembrane</keyword>
<comment type="caution">
    <text evidence="2">The sequence shown here is derived from an EMBL/GenBank/DDBJ whole genome shotgun (WGS) entry which is preliminary data.</text>
</comment>
<gene>
    <name evidence="2" type="ORF">F1721_22220</name>
</gene>
<keyword evidence="1" id="KW-0472">Membrane</keyword>
<reference evidence="2 3" key="1">
    <citation type="submission" date="2019-09" db="EMBL/GenBank/DDBJ databases">
        <title>Draft genome sequence of the thermophilic Saccharopolyspora hirsuta VKM Ac-666T.</title>
        <authorList>
            <person name="Lobastova T.G."/>
            <person name="Fokina V."/>
            <person name="Bragin E.Y."/>
            <person name="Shtratnikova V.Y."/>
            <person name="Starodumova I.P."/>
            <person name="Tarlachkov S.V."/>
            <person name="Donova M.V."/>
        </authorList>
    </citation>
    <scope>NUCLEOTIDE SEQUENCE [LARGE SCALE GENOMIC DNA]</scope>
    <source>
        <strain evidence="2 3">VKM Ac-666</strain>
    </source>
</reference>
<dbReference type="RefSeq" id="WP_150068677.1">
    <property type="nucleotide sequence ID" value="NZ_VWPH01000010.1"/>
</dbReference>
<name>A0A5M7BR05_SACHI</name>
<dbReference type="Proteomes" id="UP000323946">
    <property type="component" value="Unassembled WGS sequence"/>
</dbReference>
<keyword evidence="1" id="KW-1133">Transmembrane helix</keyword>
<dbReference type="OrthoDB" id="5189503at2"/>
<sequence>MAESPAPSGNYFGLVNRVDRGVLVRIVTRGEDASRLPEDPEAIAGKVYSPIERVLLAGLLCVVSVAAVFLITVNAWDVEGFFPWYWNVVWVLFPWVFLGPAWGAYFEKVRRNVSASRFAESYEEFRAESVHVRGTVAGVREKPARHRRVGQLVVDVAYERPTGERASVVAISPDINMPHHEVPEIGAPAHVWLSPDEHTRVVQIPAR</sequence>
<protein>
    <submittedName>
        <fullName evidence="2">Uncharacterized protein</fullName>
    </submittedName>
</protein>
<evidence type="ECO:0000313" key="3">
    <source>
        <dbReference type="Proteomes" id="UP000323946"/>
    </source>
</evidence>
<dbReference type="EMBL" id="VWPH01000010">
    <property type="protein sequence ID" value="KAA5830578.1"/>
    <property type="molecule type" value="Genomic_DNA"/>
</dbReference>
<feature type="transmembrane region" description="Helical" evidence="1">
    <location>
        <begin position="54"/>
        <end position="72"/>
    </location>
</feature>
<evidence type="ECO:0000256" key="1">
    <source>
        <dbReference type="SAM" id="Phobius"/>
    </source>
</evidence>